<dbReference type="Proteomes" id="UP000095287">
    <property type="component" value="Unplaced"/>
</dbReference>
<organism evidence="2 3">
    <name type="scientific">Steinernema glaseri</name>
    <dbReference type="NCBI Taxonomy" id="37863"/>
    <lineage>
        <taxon>Eukaryota</taxon>
        <taxon>Metazoa</taxon>
        <taxon>Ecdysozoa</taxon>
        <taxon>Nematoda</taxon>
        <taxon>Chromadorea</taxon>
        <taxon>Rhabditida</taxon>
        <taxon>Tylenchina</taxon>
        <taxon>Panagrolaimomorpha</taxon>
        <taxon>Strongyloidoidea</taxon>
        <taxon>Steinernematidae</taxon>
        <taxon>Steinernema</taxon>
    </lineage>
</organism>
<sequence length="127" mass="14300">MPIYRNDQAIRSIFRLPNSNRRSNEHRAERSPKAISRRLTFRHPLLSSKPHSTGPFHNPSSSSPLVITSAEPELADAFGGRDKVTDALRCHLAHARLAYRLAHHFTEEKKLLRETAVGFGEKASCGF</sequence>
<keyword evidence="2" id="KW-1185">Reference proteome</keyword>
<evidence type="ECO:0000313" key="3">
    <source>
        <dbReference type="WBParaSite" id="L893_g8597.t1"/>
    </source>
</evidence>
<accession>A0A1I8AS42</accession>
<protein>
    <submittedName>
        <fullName evidence="3">Uncharacterized protein</fullName>
    </submittedName>
</protein>
<name>A0A1I8AS42_9BILA</name>
<dbReference type="WBParaSite" id="L893_g8597.t1">
    <property type="protein sequence ID" value="L893_g8597.t1"/>
    <property type="gene ID" value="L893_g8597"/>
</dbReference>
<reference evidence="3" key="1">
    <citation type="submission" date="2016-11" db="UniProtKB">
        <authorList>
            <consortium name="WormBaseParasite"/>
        </authorList>
    </citation>
    <scope>IDENTIFICATION</scope>
</reference>
<feature type="compositionally biased region" description="Basic and acidic residues" evidence="1">
    <location>
        <begin position="22"/>
        <end position="32"/>
    </location>
</feature>
<feature type="region of interest" description="Disordered" evidence="1">
    <location>
        <begin position="17"/>
        <end position="65"/>
    </location>
</feature>
<evidence type="ECO:0000256" key="1">
    <source>
        <dbReference type="SAM" id="MobiDB-lite"/>
    </source>
</evidence>
<dbReference type="AlphaFoldDB" id="A0A1I8AS42"/>
<evidence type="ECO:0000313" key="2">
    <source>
        <dbReference type="Proteomes" id="UP000095287"/>
    </source>
</evidence>
<proteinExistence type="predicted"/>